<keyword evidence="3" id="KW-1185">Reference proteome</keyword>
<feature type="transmembrane region" description="Helical" evidence="1">
    <location>
        <begin position="12"/>
        <end position="32"/>
    </location>
</feature>
<name>A0AAV3TCU3_9EURY</name>
<evidence type="ECO:0000313" key="3">
    <source>
        <dbReference type="Proteomes" id="UP001500420"/>
    </source>
</evidence>
<accession>A0AAV3TCU3</accession>
<dbReference type="InterPro" id="IPR058328">
    <property type="entry name" value="DUF8015"/>
</dbReference>
<reference evidence="2 3" key="1">
    <citation type="journal article" date="2019" name="Int. J. Syst. Evol. Microbiol.">
        <title>The Global Catalogue of Microorganisms (GCM) 10K type strain sequencing project: providing services to taxonomists for standard genome sequencing and annotation.</title>
        <authorList>
            <consortium name="The Broad Institute Genomics Platform"/>
            <consortium name="The Broad Institute Genome Sequencing Center for Infectious Disease"/>
            <person name="Wu L."/>
            <person name="Ma J."/>
        </authorList>
    </citation>
    <scope>NUCLEOTIDE SEQUENCE [LARGE SCALE GENOMIC DNA]</scope>
    <source>
        <strain evidence="2 3">JCM 16328</strain>
    </source>
</reference>
<proteinExistence type="predicted"/>
<dbReference type="EMBL" id="BAAADV010000007">
    <property type="protein sequence ID" value="GAA0677267.1"/>
    <property type="molecule type" value="Genomic_DNA"/>
</dbReference>
<evidence type="ECO:0000256" key="1">
    <source>
        <dbReference type="SAM" id="Phobius"/>
    </source>
</evidence>
<dbReference type="Proteomes" id="UP001500420">
    <property type="component" value="Unassembled WGS sequence"/>
</dbReference>
<sequence length="70" mass="7129">MTDSSSFRPPSVSRADIVLAVIPAALFAAVLLGQLLSIPFQSALVGGALVAGLAVGDGLFRNPPRRPQSA</sequence>
<comment type="caution">
    <text evidence="2">The sequence shown here is derived from an EMBL/GenBank/DDBJ whole genome shotgun (WGS) entry which is preliminary data.</text>
</comment>
<dbReference type="AlphaFoldDB" id="A0AAV3TCU3"/>
<keyword evidence="1" id="KW-0472">Membrane</keyword>
<feature type="transmembrane region" description="Helical" evidence="1">
    <location>
        <begin position="38"/>
        <end position="60"/>
    </location>
</feature>
<evidence type="ECO:0000313" key="2">
    <source>
        <dbReference type="EMBL" id="GAA0677267.1"/>
    </source>
</evidence>
<gene>
    <name evidence="2" type="ORF">GCM10009020_26440</name>
</gene>
<organism evidence="2 3">
    <name type="scientific">Natronoarchaeum mannanilyticum</name>
    <dbReference type="NCBI Taxonomy" id="926360"/>
    <lineage>
        <taxon>Archaea</taxon>
        <taxon>Methanobacteriati</taxon>
        <taxon>Methanobacteriota</taxon>
        <taxon>Stenosarchaea group</taxon>
        <taxon>Halobacteria</taxon>
        <taxon>Halobacteriales</taxon>
        <taxon>Natronoarchaeaceae</taxon>
    </lineage>
</organism>
<keyword evidence="1" id="KW-1133">Transmembrane helix</keyword>
<keyword evidence="1" id="KW-0812">Transmembrane</keyword>
<protein>
    <submittedName>
        <fullName evidence="2">Uncharacterized protein</fullName>
    </submittedName>
</protein>
<dbReference type="Pfam" id="PF26047">
    <property type="entry name" value="DUF8015"/>
    <property type="match status" value="1"/>
</dbReference>